<sequence>MLSDGRFEKQKGDSNLEKEDRIRQKEQWKQLSPSEKWQYFIDYYLRVTIGVTTGIVILIFLIVHFATKTSFVMGVMAVNTDGEHIEATGPDYFTDFLREHGVMSKRDVVNLNYTIWIDPNSDSDVDSTNLSTIQVLFMTRSVDVFFSDEEFLKLMGGTDYLVNLRDYMPEELLDRYEDQQIKVLNTMTGETIVAGIRLEDNAWVQKTGWYEHTAAVGLADGMKNPELAVALLEEILNAE</sequence>
<name>A0A7G9FWK6_9FIRM</name>
<accession>A0A7G9FWK6</accession>
<proteinExistence type="predicted"/>
<dbReference type="AlphaFoldDB" id="A0A7G9FWK6"/>
<dbReference type="KEGG" id="ssun:H9Q77_01870"/>
<dbReference type="Proteomes" id="UP000515981">
    <property type="component" value="Chromosome"/>
</dbReference>
<keyword evidence="4" id="KW-1185">Reference proteome</keyword>
<reference evidence="3 4" key="1">
    <citation type="submission" date="2020-08" db="EMBL/GenBank/DDBJ databases">
        <authorList>
            <person name="Liu C."/>
            <person name="Sun Q."/>
        </authorList>
    </citation>
    <scope>NUCLEOTIDE SEQUENCE [LARGE SCALE GENOMIC DNA]</scope>
    <source>
        <strain evidence="3 4">NSJ-8</strain>
    </source>
</reference>
<evidence type="ECO:0000256" key="1">
    <source>
        <dbReference type="SAM" id="MobiDB-lite"/>
    </source>
</evidence>
<evidence type="ECO:0000313" key="4">
    <source>
        <dbReference type="Proteomes" id="UP000515981"/>
    </source>
</evidence>
<gene>
    <name evidence="3" type="ORF">H9Q77_01870</name>
</gene>
<protein>
    <submittedName>
        <fullName evidence="3">Uncharacterized protein</fullName>
    </submittedName>
</protein>
<organism evidence="3 4">
    <name type="scientific">Simiaoa sunii</name>
    <dbReference type="NCBI Taxonomy" id="2763672"/>
    <lineage>
        <taxon>Bacteria</taxon>
        <taxon>Bacillati</taxon>
        <taxon>Bacillota</taxon>
        <taxon>Clostridia</taxon>
        <taxon>Lachnospirales</taxon>
        <taxon>Lachnospiraceae</taxon>
        <taxon>Simiaoa</taxon>
    </lineage>
</organism>
<evidence type="ECO:0000256" key="2">
    <source>
        <dbReference type="SAM" id="Phobius"/>
    </source>
</evidence>
<evidence type="ECO:0000313" key="3">
    <source>
        <dbReference type="EMBL" id="QNM02938.1"/>
    </source>
</evidence>
<keyword evidence="2" id="KW-0472">Membrane</keyword>
<keyword evidence="2" id="KW-0812">Transmembrane</keyword>
<feature type="region of interest" description="Disordered" evidence="1">
    <location>
        <begin position="1"/>
        <end position="24"/>
    </location>
</feature>
<keyword evidence="2" id="KW-1133">Transmembrane helix</keyword>
<feature type="transmembrane region" description="Helical" evidence="2">
    <location>
        <begin position="43"/>
        <end position="66"/>
    </location>
</feature>
<dbReference type="EMBL" id="CP060633">
    <property type="protein sequence ID" value="QNM02938.1"/>
    <property type="molecule type" value="Genomic_DNA"/>
</dbReference>